<keyword evidence="1" id="KW-0472">Membrane</keyword>
<name>A0A9P5YRD2_9AGAR</name>
<feature type="transmembrane region" description="Helical" evidence="1">
    <location>
        <begin position="6"/>
        <end position="23"/>
    </location>
</feature>
<organism evidence="2 3">
    <name type="scientific">Pholiota conissans</name>
    <dbReference type="NCBI Taxonomy" id="109636"/>
    <lineage>
        <taxon>Eukaryota</taxon>
        <taxon>Fungi</taxon>
        <taxon>Dikarya</taxon>
        <taxon>Basidiomycota</taxon>
        <taxon>Agaricomycotina</taxon>
        <taxon>Agaricomycetes</taxon>
        <taxon>Agaricomycetidae</taxon>
        <taxon>Agaricales</taxon>
        <taxon>Agaricineae</taxon>
        <taxon>Strophariaceae</taxon>
        <taxon>Pholiota</taxon>
    </lineage>
</organism>
<dbReference type="GO" id="GO:0016757">
    <property type="term" value="F:glycosyltransferase activity"/>
    <property type="evidence" value="ECO:0007669"/>
    <property type="project" value="InterPro"/>
</dbReference>
<gene>
    <name evidence="2" type="ORF">BDN70DRAFT_867588</name>
</gene>
<dbReference type="OrthoDB" id="2014201at2759"/>
<dbReference type="InterPro" id="IPR050587">
    <property type="entry name" value="GNT1/Glycosyltrans_8"/>
</dbReference>
<evidence type="ECO:0000313" key="3">
    <source>
        <dbReference type="Proteomes" id="UP000807469"/>
    </source>
</evidence>
<keyword evidence="3" id="KW-1185">Reference proteome</keyword>
<dbReference type="SUPFAM" id="SSF53448">
    <property type="entry name" value="Nucleotide-diphospho-sugar transferases"/>
    <property type="match status" value="1"/>
</dbReference>
<evidence type="ECO:0000313" key="2">
    <source>
        <dbReference type="EMBL" id="KAF9473279.1"/>
    </source>
</evidence>
<keyword evidence="1" id="KW-0812">Transmembrane</keyword>
<dbReference type="Gene3D" id="3.90.550.10">
    <property type="entry name" value="Spore Coat Polysaccharide Biosynthesis Protein SpsA, Chain A"/>
    <property type="match status" value="1"/>
</dbReference>
<protein>
    <submittedName>
        <fullName evidence="2">Nucleotide-diphospho-sugar transferase</fullName>
    </submittedName>
</protein>
<dbReference type="Proteomes" id="UP000807469">
    <property type="component" value="Unassembled WGS sequence"/>
</dbReference>
<proteinExistence type="predicted"/>
<dbReference type="AlphaFoldDB" id="A0A9P5YRD2"/>
<keyword evidence="2" id="KW-0808">Transferase</keyword>
<dbReference type="EMBL" id="MU155455">
    <property type="protein sequence ID" value="KAF9473279.1"/>
    <property type="molecule type" value="Genomic_DNA"/>
</dbReference>
<sequence length="319" mass="36670">MASKAAYVTLLTSISYLAGVLVLNQSLRRVKSRYRLVVMVTPSLPDSARKILYKQRIGVIEVETLRPPEGTHKLHTHDARFADTWTKLRGFGLVQFERIVLLDSDMIVLKNMDELMNTDLRGHDHIGAVHVCACNPRAFKHYPLDWRPANCAYSTVCTPNGMPPAAHQNSPRPYSQLNSGTVVLNPSKELFAGIKHFLATHPRVSEWAFPDQDLLSEYFKGKWHPIPWSYNAFRSHRNVHPAMWSEDKIHCLHYIYADKPWQSRITPAKSDKGFDAMDRWWWDRFDALGERMKKDDPEGWILVLSSVDTHKKCGQPGQR</sequence>
<keyword evidence="1" id="KW-1133">Transmembrane helix</keyword>
<dbReference type="PANTHER" id="PTHR11183">
    <property type="entry name" value="GLYCOGENIN SUBFAMILY MEMBER"/>
    <property type="match status" value="1"/>
</dbReference>
<dbReference type="InterPro" id="IPR002495">
    <property type="entry name" value="Glyco_trans_8"/>
</dbReference>
<accession>A0A9P5YRD2</accession>
<dbReference type="CDD" id="cd02537">
    <property type="entry name" value="GT8_Glycogenin"/>
    <property type="match status" value="1"/>
</dbReference>
<dbReference type="InterPro" id="IPR029044">
    <property type="entry name" value="Nucleotide-diphossugar_trans"/>
</dbReference>
<reference evidence="2" key="1">
    <citation type="submission" date="2020-11" db="EMBL/GenBank/DDBJ databases">
        <authorList>
            <consortium name="DOE Joint Genome Institute"/>
            <person name="Ahrendt S."/>
            <person name="Riley R."/>
            <person name="Andreopoulos W."/>
            <person name="Labutti K."/>
            <person name="Pangilinan J."/>
            <person name="Ruiz-Duenas F.J."/>
            <person name="Barrasa J.M."/>
            <person name="Sanchez-Garcia M."/>
            <person name="Camarero S."/>
            <person name="Miyauchi S."/>
            <person name="Serrano A."/>
            <person name="Linde D."/>
            <person name="Babiker R."/>
            <person name="Drula E."/>
            <person name="Ayuso-Fernandez I."/>
            <person name="Pacheco R."/>
            <person name="Padilla G."/>
            <person name="Ferreira P."/>
            <person name="Barriuso J."/>
            <person name="Kellner H."/>
            <person name="Castanera R."/>
            <person name="Alfaro M."/>
            <person name="Ramirez L."/>
            <person name="Pisabarro A.G."/>
            <person name="Kuo A."/>
            <person name="Tritt A."/>
            <person name="Lipzen A."/>
            <person name="He G."/>
            <person name="Yan M."/>
            <person name="Ng V."/>
            <person name="Cullen D."/>
            <person name="Martin F."/>
            <person name="Rosso M.-N."/>
            <person name="Henrissat B."/>
            <person name="Hibbett D."/>
            <person name="Martinez A.T."/>
            <person name="Grigoriev I.V."/>
        </authorList>
    </citation>
    <scope>NUCLEOTIDE SEQUENCE</scope>
    <source>
        <strain evidence="2">CIRM-BRFM 674</strain>
    </source>
</reference>
<comment type="caution">
    <text evidence="2">The sequence shown here is derived from an EMBL/GenBank/DDBJ whole genome shotgun (WGS) entry which is preliminary data.</text>
</comment>
<evidence type="ECO:0000256" key="1">
    <source>
        <dbReference type="SAM" id="Phobius"/>
    </source>
</evidence>
<dbReference type="Pfam" id="PF01501">
    <property type="entry name" value="Glyco_transf_8"/>
    <property type="match status" value="1"/>
</dbReference>